<dbReference type="Proteomes" id="UP000463939">
    <property type="component" value="Chromosome"/>
</dbReference>
<keyword evidence="7" id="KW-0066">ATP synthesis</keyword>
<comment type="subcellular location">
    <subcellularLocation>
        <location evidence="2">Endomembrane system</location>
        <topology evidence="2">Peripheral membrane protein</topology>
    </subcellularLocation>
</comment>
<dbReference type="GO" id="GO:0046933">
    <property type="term" value="F:proton-transporting ATP synthase activity, rotational mechanism"/>
    <property type="evidence" value="ECO:0007669"/>
    <property type="project" value="InterPro"/>
</dbReference>
<evidence type="ECO:0000256" key="5">
    <source>
        <dbReference type="ARBA" id="ARBA00023065"/>
    </source>
</evidence>
<dbReference type="NCBIfam" id="TIGR03166">
    <property type="entry name" value="alt_F1F0_F1_eps"/>
    <property type="match status" value="1"/>
</dbReference>
<dbReference type="InterPro" id="IPR036771">
    <property type="entry name" value="ATPsynth_dsu/esu_N"/>
</dbReference>
<comment type="similarity">
    <text evidence="3">Belongs to the ATPase epsilon chain family.</text>
</comment>
<dbReference type="Gene3D" id="2.60.15.10">
    <property type="entry name" value="F0F1 ATP synthase delta/epsilon subunit, N-terminal"/>
    <property type="match status" value="1"/>
</dbReference>
<feature type="domain" description="ATP synthase F1 complex delta/epsilon subunit N-terminal" evidence="8">
    <location>
        <begin position="1"/>
        <end position="81"/>
    </location>
</feature>
<dbReference type="RefSeq" id="WP_162084903.1">
    <property type="nucleotide sequence ID" value="NZ_AP021881.1"/>
</dbReference>
<protein>
    <submittedName>
        <fullName evidence="9">F0F1 ATP synthase subunit epsilon</fullName>
    </submittedName>
</protein>
<dbReference type="InterPro" id="IPR020546">
    <property type="entry name" value="ATP_synth_F1_dsu/esu_N"/>
</dbReference>
<evidence type="ECO:0000259" key="8">
    <source>
        <dbReference type="Pfam" id="PF02823"/>
    </source>
</evidence>
<dbReference type="EMBL" id="AP021881">
    <property type="protein sequence ID" value="BBP01084.1"/>
    <property type="molecule type" value="Genomic_DNA"/>
</dbReference>
<dbReference type="SUPFAM" id="SSF51344">
    <property type="entry name" value="Epsilon subunit of F1F0-ATP synthase N-terminal domain"/>
    <property type="match status" value="1"/>
</dbReference>
<sequence>MNLKVLLPFRIFVEKTDVSRIVAETGAGSFGILPHRLDCVAALMPGILEFETPTDGVVYIAVDEGVMVKAGADVLVSVRNAISGTDLDKLHAAVEREFLNLDEQERDARVVLAKLESGFINRFKAFRGE</sequence>
<dbReference type="Pfam" id="PF02823">
    <property type="entry name" value="ATP-synt_DE_N"/>
    <property type="match status" value="1"/>
</dbReference>
<organism evidence="9 10">
    <name type="scientific">Sulfuriferula nivalis</name>
    <dbReference type="NCBI Taxonomy" id="2675298"/>
    <lineage>
        <taxon>Bacteria</taxon>
        <taxon>Pseudomonadati</taxon>
        <taxon>Pseudomonadota</taxon>
        <taxon>Betaproteobacteria</taxon>
        <taxon>Nitrosomonadales</taxon>
        <taxon>Sulfuricellaceae</taxon>
        <taxon>Sulfuriferula</taxon>
    </lineage>
</organism>
<evidence type="ECO:0000313" key="10">
    <source>
        <dbReference type="Proteomes" id="UP000463939"/>
    </source>
</evidence>
<evidence type="ECO:0000256" key="3">
    <source>
        <dbReference type="ARBA" id="ARBA00005712"/>
    </source>
</evidence>
<keyword evidence="10" id="KW-1185">Reference proteome</keyword>
<keyword evidence="6" id="KW-0472">Membrane</keyword>
<evidence type="ECO:0000256" key="6">
    <source>
        <dbReference type="ARBA" id="ARBA00023136"/>
    </source>
</evidence>
<keyword evidence="7" id="KW-0139">CF(1)</keyword>
<evidence type="ECO:0000256" key="4">
    <source>
        <dbReference type="ARBA" id="ARBA00022448"/>
    </source>
</evidence>
<dbReference type="AlphaFoldDB" id="A0A809RJT9"/>
<keyword evidence="5" id="KW-0406">Ion transport</keyword>
<dbReference type="NCBIfam" id="NF004871">
    <property type="entry name" value="PRK06228.1"/>
    <property type="match status" value="1"/>
</dbReference>
<proteinExistence type="inferred from homology"/>
<keyword evidence="4" id="KW-0813">Transport</keyword>
<dbReference type="GO" id="GO:0012505">
    <property type="term" value="C:endomembrane system"/>
    <property type="evidence" value="ECO:0007669"/>
    <property type="project" value="UniProtKB-SubCell"/>
</dbReference>
<evidence type="ECO:0000313" key="9">
    <source>
        <dbReference type="EMBL" id="BBP01084.1"/>
    </source>
</evidence>
<dbReference type="InterPro" id="IPR001469">
    <property type="entry name" value="ATP_synth_F1_dsu/esu"/>
</dbReference>
<reference evidence="10" key="1">
    <citation type="submission" date="2019-11" db="EMBL/GenBank/DDBJ databases">
        <title>Isolation and characterization of a novel species in the genus Sulfuriferula.</title>
        <authorList>
            <person name="Mochizuki J."/>
            <person name="Kojima H."/>
            <person name="Fukui M."/>
        </authorList>
    </citation>
    <scope>NUCLEOTIDE SEQUENCE [LARGE SCALE GENOMIC DNA]</scope>
    <source>
        <strain evidence="10">SGTM</strain>
    </source>
</reference>
<dbReference type="InterPro" id="IPR024037">
    <property type="entry name" value="Alt_ATP_synth_F1_esu"/>
</dbReference>
<evidence type="ECO:0000256" key="2">
    <source>
        <dbReference type="ARBA" id="ARBA00004184"/>
    </source>
</evidence>
<dbReference type="GO" id="GO:0045259">
    <property type="term" value="C:proton-transporting ATP synthase complex"/>
    <property type="evidence" value="ECO:0007669"/>
    <property type="project" value="UniProtKB-KW"/>
</dbReference>
<dbReference type="KEGG" id="sniv:SFSGTM_17920"/>
<gene>
    <name evidence="9" type="ORF">SFSGTM_17920</name>
</gene>
<comment type="function">
    <text evidence="1">Produces ATP from ADP in the presence of a proton gradient across the membrane.</text>
</comment>
<dbReference type="CDD" id="cd12152">
    <property type="entry name" value="F1-ATPase_delta"/>
    <property type="match status" value="1"/>
</dbReference>
<evidence type="ECO:0000256" key="1">
    <source>
        <dbReference type="ARBA" id="ARBA00003543"/>
    </source>
</evidence>
<accession>A0A809RJT9</accession>
<name>A0A809RJT9_9PROT</name>
<evidence type="ECO:0000256" key="7">
    <source>
        <dbReference type="ARBA" id="ARBA00023196"/>
    </source>
</evidence>